<dbReference type="Pfam" id="PF12770">
    <property type="entry name" value="CHAT"/>
    <property type="match status" value="1"/>
</dbReference>
<name>A0A1M7B1N5_9FIRM</name>
<accession>A0A1M7B1N5</accession>
<dbReference type="Proteomes" id="UP000183975">
    <property type="component" value="Unassembled WGS sequence"/>
</dbReference>
<feature type="domain" description="CHAT" evidence="2">
    <location>
        <begin position="78"/>
        <end position="188"/>
    </location>
</feature>
<organism evidence="3 4">
    <name type="scientific">Anaerotignum lactatifermentans DSM 14214</name>
    <dbReference type="NCBI Taxonomy" id="1121323"/>
    <lineage>
        <taxon>Bacteria</taxon>
        <taxon>Bacillati</taxon>
        <taxon>Bacillota</taxon>
        <taxon>Clostridia</taxon>
        <taxon>Lachnospirales</taxon>
        <taxon>Anaerotignaceae</taxon>
        <taxon>Anaerotignum</taxon>
    </lineage>
</organism>
<dbReference type="RefSeq" id="WP_072853864.1">
    <property type="nucleotide sequence ID" value="NZ_FRAH01000118.1"/>
</dbReference>
<protein>
    <submittedName>
        <fullName evidence="3">CHAT domain-containing protein</fullName>
    </submittedName>
</protein>
<dbReference type="AlphaFoldDB" id="A0A1M7B1N5"/>
<gene>
    <name evidence="3" type="ORF">SAMN02745138_03502</name>
</gene>
<feature type="signal peptide" evidence="1">
    <location>
        <begin position="1"/>
        <end position="23"/>
    </location>
</feature>
<evidence type="ECO:0000313" key="4">
    <source>
        <dbReference type="Proteomes" id="UP000183975"/>
    </source>
</evidence>
<evidence type="ECO:0000259" key="2">
    <source>
        <dbReference type="Pfam" id="PF12770"/>
    </source>
</evidence>
<evidence type="ECO:0000313" key="3">
    <source>
        <dbReference type="EMBL" id="SHL48928.1"/>
    </source>
</evidence>
<dbReference type="InterPro" id="IPR024983">
    <property type="entry name" value="CHAT_dom"/>
</dbReference>
<proteinExistence type="predicted"/>
<keyword evidence="1" id="KW-0732">Signal</keyword>
<dbReference type="EMBL" id="FRAH01000118">
    <property type="protein sequence ID" value="SHL48928.1"/>
    <property type="molecule type" value="Genomic_DNA"/>
</dbReference>
<reference evidence="3 4" key="1">
    <citation type="submission" date="2016-11" db="EMBL/GenBank/DDBJ databases">
        <authorList>
            <person name="Jaros S."/>
            <person name="Januszkiewicz K."/>
            <person name="Wedrychowicz H."/>
        </authorList>
    </citation>
    <scope>NUCLEOTIDE SEQUENCE [LARGE SCALE GENOMIC DNA]</scope>
    <source>
        <strain evidence="3 4">DSM 14214</strain>
    </source>
</reference>
<sequence length="407" mass="46083">MKYRLICLLSTLLLLSNSVPVFAKAEDAYFFGGNDPNEEINTRVELENTSAWLKEYGFNVPGLFLNPTIEEYSDANLNSGFLYIAGHGMYDGISTGHGCGITTQTNKPSHKNISNTNFSNSQCVILSACSTGALVGNQYVGLGTTFIDNGANFVLGWCKDIDSGTVGLFSDEFAKNLCVNKKTYMNAYISTKNYMLNEYSQITSNNNIWKTYMLGDINDTLQKPSNIKSSNLKKQSDNITVDDFLLDSLEQHIITEHIEYQQGRYDELESYIKKFIDSKFNLDDYVVRENHMTNTVDLVEFKYVFNNLETNYGFTVIYIDGLATIITFTKDHDKVDLDKLVLSSYTLNISDDDFYKKAIAEDNVENAIVKEQQLETRFDASSCKVFHIVNTVYEDSEGYRFATSHIY</sequence>
<keyword evidence="4" id="KW-1185">Reference proteome</keyword>
<feature type="chain" id="PRO_5038792055" evidence="1">
    <location>
        <begin position="24"/>
        <end position="407"/>
    </location>
</feature>
<evidence type="ECO:0000256" key="1">
    <source>
        <dbReference type="SAM" id="SignalP"/>
    </source>
</evidence>